<gene>
    <name evidence="2" type="ORF">GA0070215_10558</name>
</gene>
<evidence type="ECO:0000313" key="3">
    <source>
        <dbReference type="Proteomes" id="UP000198551"/>
    </source>
</evidence>
<protein>
    <recommendedName>
        <fullName evidence="4">Carbohydrate binding domain-containing protein</fullName>
    </recommendedName>
</protein>
<dbReference type="InterPro" id="IPR013320">
    <property type="entry name" value="ConA-like_dom_sf"/>
</dbReference>
<dbReference type="EMBL" id="FMCV01000005">
    <property type="protein sequence ID" value="SCE96290.1"/>
    <property type="molecule type" value="Genomic_DNA"/>
</dbReference>
<keyword evidence="3" id="KW-1185">Reference proteome</keyword>
<evidence type="ECO:0008006" key="4">
    <source>
        <dbReference type="Google" id="ProtNLM"/>
    </source>
</evidence>
<feature type="signal peptide" evidence="1">
    <location>
        <begin position="1"/>
        <end position="29"/>
    </location>
</feature>
<sequence length="437" mass="46860">MRTAHRRALFVARATVVGLITTVAFGAVAATASADTGSLDNPGFERGRLAGWEIVRAKDVALSDIGRSGDHSAKIEGRKGQIRQEVAVLPETSYTLTAYVRGEGVIGATVGGEDITASGGGREFEQVSVEFNSGSAGVVEIFAAYGGETGRFDDFSLSATPSPRAGFDPTVWDDSEAGDYIRSSDPYVLRFDGLERFTVTGSGGGPRDELKTPQAARMPSDEIYESFSADLTLDLDDGVKLIAHQVHAGTGAGFSTQAKLYIQDSSPLGIFKGEGESGFTIDDYPLLEGVPSNGVFDVYVRVQIPGFVSGDGEINEKIFDLGTIRSGKTMRYEFINDHGVVTVNSTIGRKSVSFTYDMQDSAASYMKFGSYVQAQDAESGCNVTNDLNCEYPGWVPYGVAANPAEAEVLWRRYFADSNIDRARVTFRNVVHEGGPLQ</sequence>
<dbReference type="RefSeq" id="WP_091043860.1">
    <property type="nucleotide sequence ID" value="NZ_FMCV01000005.1"/>
</dbReference>
<dbReference type="Proteomes" id="UP000198551">
    <property type="component" value="Unassembled WGS sequence"/>
</dbReference>
<proteinExistence type="predicted"/>
<organism evidence="2 3">
    <name type="scientific">Micromonospora marina</name>
    <dbReference type="NCBI Taxonomy" id="307120"/>
    <lineage>
        <taxon>Bacteria</taxon>
        <taxon>Bacillati</taxon>
        <taxon>Actinomycetota</taxon>
        <taxon>Actinomycetes</taxon>
        <taxon>Micromonosporales</taxon>
        <taxon>Micromonosporaceae</taxon>
        <taxon>Micromonospora</taxon>
    </lineage>
</organism>
<feature type="chain" id="PRO_5008706923" description="Carbohydrate binding domain-containing protein" evidence="1">
    <location>
        <begin position="30"/>
        <end position="437"/>
    </location>
</feature>
<dbReference type="AlphaFoldDB" id="A0A1C4WJB7"/>
<reference evidence="3" key="1">
    <citation type="submission" date="2016-06" db="EMBL/GenBank/DDBJ databases">
        <authorList>
            <person name="Varghese N."/>
        </authorList>
    </citation>
    <scope>NUCLEOTIDE SEQUENCE [LARGE SCALE GENOMIC DNA]</scope>
    <source>
        <strain evidence="3">DSM 45555</strain>
    </source>
</reference>
<evidence type="ECO:0000256" key="1">
    <source>
        <dbReference type="SAM" id="SignalP"/>
    </source>
</evidence>
<dbReference type="Gene3D" id="2.60.120.260">
    <property type="entry name" value="Galactose-binding domain-like"/>
    <property type="match status" value="1"/>
</dbReference>
<accession>A0A1C4WJB7</accession>
<dbReference type="Gene3D" id="2.60.120.200">
    <property type="match status" value="1"/>
</dbReference>
<dbReference type="SUPFAM" id="SSF49899">
    <property type="entry name" value="Concanavalin A-like lectins/glucanases"/>
    <property type="match status" value="1"/>
</dbReference>
<evidence type="ECO:0000313" key="2">
    <source>
        <dbReference type="EMBL" id="SCE96290.1"/>
    </source>
</evidence>
<name>A0A1C4WJB7_9ACTN</name>
<keyword evidence="1" id="KW-0732">Signal</keyword>